<evidence type="ECO:0000313" key="9">
    <source>
        <dbReference type="EMBL" id="KAJ8377083.1"/>
    </source>
</evidence>
<evidence type="ECO:0008006" key="11">
    <source>
        <dbReference type="Google" id="ProtNLM"/>
    </source>
</evidence>
<keyword evidence="5" id="KW-0175">Coiled coil</keyword>
<dbReference type="Pfam" id="PF00622">
    <property type="entry name" value="SPRY"/>
    <property type="match status" value="1"/>
</dbReference>
<dbReference type="InterPro" id="IPR027370">
    <property type="entry name" value="Znf-RING_euk"/>
</dbReference>
<dbReference type="SMART" id="SM00184">
    <property type="entry name" value="RING"/>
    <property type="match status" value="1"/>
</dbReference>
<evidence type="ECO:0000259" key="7">
    <source>
        <dbReference type="PROSITE" id="PS50119"/>
    </source>
</evidence>
<evidence type="ECO:0000256" key="4">
    <source>
        <dbReference type="PROSITE-ProRule" id="PRU00024"/>
    </source>
</evidence>
<dbReference type="InterPro" id="IPR050143">
    <property type="entry name" value="TRIM/RBCC"/>
</dbReference>
<dbReference type="InterPro" id="IPR003879">
    <property type="entry name" value="Butyrophylin_SPRY"/>
</dbReference>
<organism evidence="9 10">
    <name type="scientific">Synaphobranchus kaupii</name>
    <name type="common">Kaup's arrowtooth eel</name>
    <dbReference type="NCBI Taxonomy" id="118154"/>
    <lineage>
        <taxon>Eukaryota</taxon>
        <taxon>Metazoa</taxon>
        <taxon>Chordata</taxon>
        <taxon>Craniata</taxon>
        <taxon>Vertebrata</taxon>
        <taxon>Euteleostomi</taxon>
        <taxon>Actinopterygii</taxon>
        <taxon>Neopterygii</taxon>
        <taxon>Teleostei</taxon>
        <taxon>Anguilliformes</taxon>
        <taxon>Synaphobranchidae</taxon>
        <taxon>Synaphobranchus</taxon>
    </lineage>
</organism>
<keyword evidence="10" id="KW-1185">Reference proteome</keyword>
<dbReference type="PANTHER" id="PTHR24103">
    <property type="entry name" value="E3 UBIQUITIN-PROTEIN LIGASE TRIM"/>
    <property type="match status" value="1"/>
</dbReference>
<reference evidence="9" key="1">
    <citation type="journal article" date="2023" name="Science">
        <title>Genome structures resolve the early diversification of teleost fishes.</title>
        <authorList>
            <person name="Parey E."/>
            <person name="Louis A."/>
            <person name="Montfort J."/>
            <person name="Bouchez O."/>
            <person name="Roques C."/>
            <person name="Iampietro C."/>
            <person name="Lluch J."/>
            <person name="Castinel A."/>
            <person name="Donnadieu C."/>
            <person name="Desvignes T."/>
            <person name="Floi Bucao C."/>
            <person name="Jouanno E."/>
            <person name="Wen M."/>
            <person name="Mejri S."/>
            <person name="Dirks R."/>
            <person name="Jansen H."/>
            <person name="Henkel C."/>
            <person name="Chen W.J."/>
            <person name="Zahm M."/>
            <person name="Cabau C."/>
            <person name="Klopp C."/>
            <person name="Thompson A.W."/>
            <person name="Robinson-Rechavi M."/>
            <person name="Braasch I."/>
            <person name="Lecointre G."/>
            <person name="Bobe J."/>
            <person name="Postlethwait J.H."/>
            <person name="Berthelot C."/>
            <person name="Roest Crollius H."/>
            <person name="Guiguen Y."/>
        </authorList>
    </citation>
    <scope>NUCLEOTIDE SEQUENCE</scope>
    <source>
        <strain evidence="9">WJC10195</strain>
    </source>
</reference>
<dbReference type="PROSITE" id="PS50188">
    <property type="entry name" value="B302_SPRY"/>
    <property type="match status" value="1"/>
</dbReference>
<dbReference type="PROSITE" id="PS50089">
    <property type="entry name" value="ZF_RING_2"/>
    <property type="match status" value="1"/>
</dbReference>
<dbReference type="AlphaFoldDB" id="A0A9Q1G8Q9"/>
<dbReference type="InterPro" id="IPR001870">
    <property type="entry name" value="B30.2/SPRY"/>
</dbReference>
<dbReference type="Gene3D" id="3.30.40.10">
    <property type="entry name" value="Zinc/RING finger domain, C3HC4 (zinc finger)"/>
    <property type="match status" value="1"/>
</dbReference>
<evidence type="ECO:0000256" key="1">
    <source>
        <dbReference type="ARBA" id="ARBA00022723"/>
    </source>
</evidence>
<dbReference type="Gene3D" id="3.30.160.60">
    <property type="entry name" value="Classic Zinc Finger"/>
    <property type="match status" value="1"/>
</dbReference>
<dbReference type="EMBL" id="JAINUF010000002">
    <property type="protein sequence ID" value="KAJ8377083.1"/>
    <property type="molecule type" value="Genomic_DNA"/>
</dbReference>
<feature type="domain" description="RING-type" evidence="6">
    <location>
        <begin position="12"/>
        <end position="52"/>
    </location>
</feature>
<keyword evidence="1" id="KW-0479">Metal-binding</keyword>
<dbReference type="Proteomes" id="UP001152622">
    <property type="component" value="Chromosome 2"/>
</dbReference>
<evidence type="ECO:0000256" key="2">
    <source>
        <dbReference type="ARBA" id="ARBA00022771"/>
    </source>
</evidence>
<dbReference type="InterPro" id="IPR013083">
    <property type="entry name" value="Znf_RING/FYVE/PHD"/>
</dbReference>
<protein>
    <recommendedName>
        <fullName evidence="11">Zinc-binding protein A33-like</fullName>
    </recommendedName>
</protein>
<evidence type="ECO:0000259" key="8">
    <source>
        <dbReference type="PROSITE" id="PS50188"/>
    </source>
</evidence>
<sequence length="479" mass="54648">MASSSSEVHLTCPVCFDIFKDPVILKCSHSFCEACLQKFWEQLRSGDCPICRRSSTEFPPPNLALKNLCEDFLKNRIKKPASPSESLCSVHGERLKLFCVNDEELICAICQTSKKHEKHKLRPIQEAALKYKEDVKKALGPLQEKLKAFTEAKQKSDRDAEFTKRQAQSTEMQIQKEFEKLHHFLRDEEAARIAALREEEEQMSQRMKERAEKMTKEISSLSDTITALEQEMKADFQQNYKPTRRRPQYNVSDPEEVSGGRIDVAKHLGNLKYRVWEKMQGIVQYTPVVLNPNTKSDNLTVSEDLTSLRYSGETELRSEDDDDDDDDIFKSFGLGSEGFLSGTHYWDVEVGDNAAWVLGVAEKGEAQLGERWAIGHNDEEYKVMSSAGKTTKLKIKKEVKKVRVQLDWDKGRVSFSDPTNKTSLHTVKHKFTERLFPVFGIGSDCVPLRICPLQVSVTVGQQCYDLDTDQSAANRESRM</sequence>
<dbReference type="InterPro" id="IPR017907">
    <property type="entry name" value="Znf_RING_CS"/>
</dbReference>
<dbReference type="OrthoDB" id="6353679at2759"/>
<dbReference type="SMART" id="SM00449">
    <property type="entry name" value="SPRY"/>
    <property type="match status" value="1"/>
</dbReference>
<evidence type="ECO:0000313" key="10">
    <source>
        <dbReference type="Proteomes" id="UP001152622"/>
    </source>
</evidence>
<dbReference type="InterPro" id="IPR001841">
    <property type="entry name" value="Znf_RING"/>
</dbReference>
<dbReference type="InterPro" id="IPR013320">
    <property type="entry name" value="ConA-like_dom_sf"/>
</dbReference>
<dbReference type="InterPro" id="IPR000315">
    <property type="entry name" value="Znf_B-box"/>
</dbReference>
<evidence type="ECO:0000259" key="6">
    <source>
        <dbReference type="PROSITE" id="PS50089"/>
    </source>
</evidence>
<dbReference type="Pfam" id="PF13445">
    <property type="entry name" value="zf-RING_UBOX"/>
    <property type="match status" value="1"/>
</dbReference>
<evidence type="ECO:0000256" key="3">
    <source>
        <dbReference type="ARBA" id="ARBA00022833"/>
    </source>
</evidence>
<comment type="caution">
    <text evidence="9">The sequence shown here is derived from an EMBL/GenBank/DDBJ whole genome shotgun (WGS) entry which is preliminary data.</text>
</comment>
<evidence type="ECO:0000256" key="5">
    <source>
        <dbReference type="SAM" id="Coils"/>
    </source>
</evidence>
<proteinExistence type="predicted"/>
<dbReference type="PRINTS" id="PR01407">
    <property type="entry name" value="BUTYPHLNCDUF"/>
</dbReference>
<feature type="coiled-coil region" evidence="5">
    <location>
        <begin position="186"/>
        <end position="231"/>
    </location>
</feature>
<name>A0A9Q1G8Q9_SYNKA</name>
<accession>A0A9Q1G8Q9</accession>
<dbReference type="SMART" id="SM00336">
    <property type="entry name" value="BBOX"/>
    <property type="match status" value="1"/>
</dbReference>
<dbReference type="SUPFAM" id="SSF49899">
    <property type="entry name" value="Concanavalin A-like lectins/glucanases"/>
    <property type="match status" value="1"/>
</dbReference>
<dbReference type="Pfam" id="PF00643">
    <property type="entry name" value="zf-B_box"/>
    <property type="match status" value="1"/>
</dbReference>
<dbReference type="SUPFAM" id="SSF57850">
    <property type="entry name" value="RING/U-box"/>
    <property type="match status" value="1"/>
</dbReference>
<keyword evidence="2 4" id="KW-0863">Zinc-finger</keyword>
<dbReference type="PROSITE" id="PS00518">
    <property type="entry name" value="ZF_RING_1"/>
    <property type="match status" value="1"/>
</dbReference>
<feature type="domain" description="B30.2/SPRY" evidence="8">
    <location>
        <begin position="268"/>
        <end position="457"/>
    </location>
</feature>
<keyword evidence="3" id="KW-0862">Zinc</keyword>
<dbReference type="InterPro" id="IPR003877">
    <property type="entry name" value="SPRY_dom"/>
</dbReference>
<dbReference type="GO" id="GO:0008270">
    <property type="term" value="F:zinc ion binding"/>
    <property type="evidence" value="ECO:0007669"/>
    <property type="project" value="UniProtKB-KW"/>
</dbReference>
<dbReference type="InterPro" id="IPR043136">
    <property type="entry name" value="B30.2/SPRY_sf"/>
</dbReference>
<dbReference type="PROSITE" id="PS50119">
    <property type="entry name" value="ZF_BBOX"/>
    <property type="match status" value="1"/>
</dbReference>
<gene>
    <name evidence="9" type="ORF">SKAU_G00076630</name>
</gene>
<dbReference type="SUPFAM" id="SSF57845">
    <property type="entry name" value="B-box zinc-binding domain"/>
    <property type="match status" value="1"/>
</dbReference>
<dbReference type="Gene3D" id="2.60.120.920">
    <property type="match status" value="1"/>
</dbReference>
<feature type="domain" description="B box-type" evidence="7">
    <location>
        <begin position="83"/>
        <end position="124"/>
    </location>
</feature>